<dbReference type="InterPro" id="IPR012337">
    <property type="entry name" value="RNaseH-like_sf"/>
</dbReference>
<evidence type="ECO:0000313" key="4">
    <source>
        <dbReference type="Proteomes" id="UP001642484"/>
    </source>
</evidence>
<dbReference type="Gene3D" id="3.30.420.10">
    <property type="entry name" value="Ribonuclease H-like superfamily/Ribonuclease H"/>
    <property type="match status" value="1"/>
</dbReference>
<dbReference type="PROSITE" id="PS50994">
    <property type="entry name" value="INTEGRASE"/>
    <property type="match status" value="1"/>
</dbReference>
<comment type="caution">
    <text evidence="3">The sequence shown here is derived from an EMBL/GenBank/DDBJ whole genome shotgun (WGS) entry which is preliminary data.</text>
</comment>
<feature type="compositionally biased region" description="Basic residues" evidence="1">
    <location>
        <begin position="378"/>
        <end position="391"/>
    </location>
</feature>
<feature type="region of interest" description="Disordered" evidence="1">
    <location>
        <begin position="317"/>
        <end position="358"/>
    </location>
</feature>
<feature type="domain" description="Integrase catalytic" evidence="2">
    <location>
        <begin position="5"/>
        <end position="119"/>
    </location>
</feature>
<feature type="region of interest" description="Disordered" evidence="1">
    <location>
        <begin position="374"/>
        <end position="504"/>
    </location>
</feature>
<keyword evidence="4" id="KW-1185">Reference proteome</keyword>
<proteinExistence type="predicted"/>
<feature type="compositionally biased region" description="Basic and acidic residues" evidence="1">
    <location>
        <begin position="401"/>
        <end position="427"/>
    </location>
</feature>
<sequence length="681" mass="79576">MAQRTDMRPISFNEMVAIDLKFVNDCQSQKYVALSMVDTATNYHQATLLRNRNPDHCARKFMSKWISLFGPPTWVHLDQGGEWEAEFIMLLEQHAIATKVSGAHAGWQLGLAERHGALLSIAWSSLIFEHQVQDRPGMKMTLMCAIQAKNQIVSRRGYSANTLVFGKQSNFPDLLDDEPTMSTTLGQALSTETEVARQAEMRAAAKRALLHQDAQQKLKRALTRKPGGQVREFLPGEKVYFWTPRARKGRYRPDHGEWRGPALVIVKEGPERYFVSWRGRCLLLAAANMRGATVEENAAVGLEELRDFEQKWHQEGEEYQDLSHVQREPEEEESSARQWQAQDEVLKGGKKQGRSKRDAVQMMKGFKSIQKLVQSRFQKPRRVPRAPRKSKKVTEEDREVEEQARRDLEEFDAEMERQGIRPDDPRLRLPSNQVDEEEPLMNEEDEQEFWRSVQAQERAYDQEDEERKRQQEERRKKLLDDVPMSLKRKSEPKEEEEPRPKLPRTMFQQLEVMVADQEIQGALRQKILKKGEGQRLLNQWLPKEEVRQMSKLLDLPISAARLHRGPRKKLQKCPTEEKKRRITMMLLEQPGQAILVDESKEEMKRPKKKSSVAWRGLTLFVREKRVEKTVSEGNEVFIQVENETYKMKMEDEGDRARWKELVDRERQWQKYKEGRGKAENE</sequence>
<evidence type="ECO:0000259" key="2">
    <source>
        <dbReference type="PROSITE" id="PS50994"/>
    </source>
</evidence>
<protein>
    <recommendedName>
        <fullName evidence="2">Integrase catalytic domain-containing protein</fullName>
    </recommendedName>
</protein>
<dbReference type="InterPro" id="IPR036397">
    <property type="entry name" value="RNaseH_sf"/>
</dbReference>
<organism evidence="3 4">
    <name type="scientific">Durusdinium trenchii</name>
    <dbReference type="NCBI Taxonomy" id="1381693"/>
    <lineage>
        <taxon>Eukaryota</taxon>
        <taxon>Sar</taxon>
        <taxon>Alveolata</taxon>
        <taxon>Dinophyceae</taxon>
        <taxon>Suessiales</taxon>
        <taxon>Symbiodiniaceae</taxon>
        <taxon>Durusdinium</taxon>
    </lineage>
</organism>
<dbReference type="InterPro" id="IPR001584">
    <property type="entry name" value="Integrase_cat-core"/>
</dbReference>
<name>A0ABP0M7E6_9DINO</name>
<evidence type="ECO:0000313" key="3">
    <source>
        <dbReference type="EMBL" id="CAK9047412.1"/>
    </source>
</evidence>
<gene>
    <name evidence="3" type="ORF">CCMP2556_LOCUS24539</name>
</gene>
<reference evidence="3 4" key="1">
    <citation type="submission" date="2024-02" db="EMBL/GenBank/DDBJ databases">
        <authorList>
            <person name="Chen Y."/>
            <person name="Shah S."/>
            <person name="Dougan E. K."/>
            <person name="Thang M."/>
            <person name="Chan C."/>
        </authorList>
    </citation>
    <scope>NUCLEOTIDE SEQUENCE [LARGE SCALE GENOMIC DNA]</scope>
</reference>
<dbReference type="SUPFAM" id="SSF53098">
    <property type="entry name" value="Ribonuclease H-like"/>
    <property type="match status" value="1"/>
</dbReference>
<feature type="compositionally biased region" description="Basic and acidic residues" evidence="1">
    <location>
        <begin position="488"/>
        <end position="500"/>
    </location>
</feature>
<dbReference type="EMBL" id="CAXAMN010016113">
    <property type="protein sequence ID" value="CAK9047412.1"/>
    <property type="molecule type" value="Genomic_DNA"/>
</dbReference>
<feature type="compositionally biased region" description="Basic and acidic residues" evidence="1">
    <location>
        <begin position="458"/>
        <end position="480"/>
    </location>
</feature>
<accession>A0ABP0M7E6</accession>
<feature type="compositionally biased region" description="Acidic residues" evidence="1">
    <location>
        <begin position="434"/>
        <end position="447"/>
    </location>
</feature>
<evidence type="ECO:0000256" key="1">
    <source>
        <dbReference type="SAM" id="MobiDB-lite"/>
    </source>
</evidence>
<dbReference type="Proteomes" id="UP001642484">
    <property type="component" value="Unassembled WGS sequence"/>
</dbReference>